<keyword evidence="2" id="KW-0442">Lipid degradation</keyword>
<evidence type="ECO:0000313" key="5">
    <source>
        <dbReference type="Proteomes" id="UP000535838"/>
    </source>
</evidence>
<feature type="domain" description="PNPLA" evidence="3">
    <location>
        <begin position="5"/>
        <end position="209"/>
    </location>
</feature>
<feature type="short sequence motif" description="GXSXG" evidence="2">
    <location>
        <begin position="36"/>
        <end position="40"/>
    </location>
</feature>
<protein>
    <submittedName>
        <fullName evidence="4">Patatin-like phospholipase family protein</fullName>
    </submittedName>
</protein>
<feature type="active site" description="Proton acceptor" evidence="2">
    <location>
        <position position="196"/>
    </location>
</feature>
<keyword evidence="2" id="KW-0378">Hydrolase</keyword>
<dbReference type="InterPro" id="IPR002641">
    <property type="entry name" value="PNPLA_dom"/>
</dbReference>
<dbReference type="Gene3D" id="3.40.1090.10">
    <property type="entry name" value="Cytosolic phospholipase A2 catalytic domain"/>
    <property type="match status" value="2"/>
</dbReference>
<comment type="caution">
    <text evidence="4">The sequence shown here is derived from an EMBL/GenBank/DDBJ whole genome shotgun (WGS) entry which is preliminary data.</text>
</comment>
<dbReference type="Proteomes" id="UP000535838">
    <property type="component" value="Unassembled WGS sequence"/>
</dbReference>
<feature type="active site" description="Nucleophile" evidence="2">
    <location>
        <position position="38"/>
    </location>
</feature>
<name>A0A841SXA6_9BACL</name>
<proteinExistence type="predicted"/>
<dbReference type="PANTHER" id="PTHR46394">
    <property type="entry name" value="ANNEXIN"/>
    <property type="match status" value="1"/>
</dbReference>
<evidence type="ECO:0000259" key="3">
    <source>
        <dbReference type="PROSITE" id="PS51635"/>
    </source>
</evidence>
<keyword evidence="5" id="KW-1185">Reference proteome</keyword>
<dbReference type="EMBL" id="JACJVQ010000013">
    <property type="protein sequence ID" value="MBB6635549.1"/>
    <property type="molecule type" value="Genomic_DNA"/>
</dbReference>
<feature type="short sequence motif" description="GXGXXG" evidence="2">
    <location>
        <begin position="9"/>
        <end position="14"/>
    </location>
</feature>
<dbReference type="Pfam" id="PF01734">
    <property type="entry name" value="Patatin"/>
    <property type="match status" value="1"/>
</dbReference>
<dbReference type="SUPFAM" id="SSF52151">
    <property type="entry name" value="FabD/lysophospholipase-like"/>
    <property type="match status" value="1"/>
</dbReference>
<evidence type="ECO:0000256" key="2">
    <source>
        <dbReference type="PROSITE-ProRule" id="PRU01161"/>
    </source>
</evidence>
<dbReference type="InterPro" id="IPR052580">
    <property type="entry name" value="Lipid_Hydrolase"/>
</dbReference>
<sequence length="336" mass="36766">MKVNGVFEGGGVKGISLVGAVRAAERNDVQFHKVAGTSSGSIVAALLATGYTASEMKVIIESAPFSRFLRRSPFYNVKVVGPAIRLFLKKGLYSGDALEAWIRELLAARGVKTFADLPLGKLKITASDITNGRLLVLPDDIAEYGIDPLSLEVAKAIRMSISIPYFFDPVLIPMPKAKQGQRRRKIAAGRSSYIVDGGVLSNFPLWIFEGDQEEPGGPVPVIGFQMVGRNDMKAHRIVGPISMFQAMFETMLSAHDERYIEQNNRIRTIKIPTLGVRTTDFNLTAEKSESLYRSGLEAGEKYFKHCDRRTGLIETKPSGGEGVSVRIQSANRSNDA</sequence>
<dbReference type="InterPro" id="IPR016035">
    <property type="entry name" value="Acyl_Trfase/lysoPLipase"/>
</dbReference>
<evidence type="ECO:0000313" key="4">
    <source>
        <dbReference type="EMBL" id="MBB6635549.1"/>
    </source>
</evidence>
<feature type="short sequence motif" description="DGA/G" evidence="2">
    <location>
        <begin position="196"/>
        <end position="198"/>
    </location>
</feature>
<accession>A0A841SXA6</accession>
<dbReference type="RefSeq" id="WP_185120767.1">
    <property type="nucleotide sequence ID" value="NZ_JACJVQ010000013.1"/>
</dbReference>
<dbReference type="AlphaFoldDB" id="A0A841SXA6"/>
<dbReference type="PROSITE" id="PS51635">
    <property type="entry name" value="PNPLA"/>
    <property type="match status" value="1"/>
</dbReference>
<dbReference type="CDD" id="cd07207">
    <property type="entry name" value="Pat_ExoU_VipD_like"/>
    <property type="match status" value="1"/>
</dbReference>
<keyword evidence="1 2" id="KW-0443">Lipid metabolism</keyword>
<reference evidence="4 5" key="1">
    <citation type="submission" date="2020-08" db="EMBL/GenBank/DDBJ databases">
        <title>Cohnella phylogeny.</title>
        <authorList>
            <person name="Dunlap C."/>
        </authorList>
    </citation>
    <scope>NUCLEOTIDE SEQUENCE [LARGE SCALE GENOMIC DNA]</scope>
    <source>
        <strain evidence="4 5">DSM 25241</strain>
    </source>
</reference>
<evidence type="ECO:0000256" key="1">
    <source>
        <dbReference type="ARBA" id="ARBA00023098"/>
    </source>
</evidence>
<dbReference type="GO" id="GO:0016042">
    <property type="term" value="P:lipid catabolic process"/>
    <property type="evidence" value="ECO:0007669"/>
    <property type="project" value="UniProtKB-UniRule"/>
</dbReference>
<gene>
    <name evidence="4" type="ORF">H7B67_15625</name>
</gene>
<dbReference type="PANTHER" id="PTHR46394:SF1">
    <property type="entry name" value="PNPLA DOMAIN-CONTAINING PROTEIN"/>
    <property type="match status" value="1"/>
</dbReference>
<dbReference type="GO" id="GO:0016787">
    <property type="term" value="F:hydrolase activity"/>
    <property type="evidence" value="ECO:0007669"/>
    <property type="project" value="UniProtKB-UniRule"/>
</dbReference>
<organism evidence="4 5">
    <name type="scientific">Cohnella thailandensis</name>
    <dbReference type="NCBI Taxonomy" id="557557"/>
    <lineage>
        <taxon>Bacteria</taxon>
        <taxon>Bacillati</taxon>
        <taxon>Bacillota</taxon>
        <taxon>Bacilli</taxon>
        <taxon>Bacillales</taxon>
        <taxon>Paenibacillaceae</taxon>
        <taxon>Cohnella</taxon>
    </lineage>
</organism>